<dbReference type="EMBL" id="AYLP01000095">
    <property type="protein sequence ID" value="ESS64281.1"/>
    <property type="molecule type" value="Genomic_DNA"/>
</dbReference>
<evidence type="ECO:0000313" key="2">
    <source>
        <dbReference type="EMBL" id="ESS64281.1"/>
    </source>
</evidence>
<comment type="caution">
    <text evidence="2">The sequence shown here is derived from an EMBL/GenBank/DDBJ whole genome shotgun (WGS) entry which is preliminary data.</text>
</comment>
<reference evidence="2 3" key="1">
    <citation type="journal article" date="2014" name="Genome Announc.">
        <title>Trypanosoma cruzi Clone Dm28c Draft Genome Sequence.</title>
        <authorList>
            <person name="Grisard E.C."/>
            <person name="Teixeira S.M."/>
            <person name="de Almeida L.G."/>
            <person name="Stoco P.H."/>
            <person name="Gerber A.L."/>
            <person name="Talavera-Lopez C."/>
            <person name="Lima O.C."/>
            <person name="Andersson B."/>
            <person name="de Vasconcelos A.T."/>
        </authorList>
    </citation>
    <scope>NUCLEOTIDE SEQUENCE [LARGE SCALE GENOMIC DNA]</scope>
    <source>
        <strain evidence="2 3">Dm28c</strain>
    </source>
</reference>
<gene>
    <name evidence="2" type="ORF">TCDM_07726</name>
</gene>
<feature type="region of interest" description="Disordered" evidence="1">
    <location>
        <begin position="46"/>
        <end position="67"/>
    </location>
</feature>
<name>V5D9Z9_TRYCR</name>
<organism evidence="2 3">
    <name type="scientific">Trypanosoma cruzi Dm28c</name>
    <dbReference type="NCBI Taxonomy" id="1416333"/>
    <lineage>
        <taxon>Eukaryota</taxon>
        <taxon>Discoba</taxon>
        <taxon>Euglenozoa</taxon>
        <taxon>Kinetoplastea</taxon>
        <taxon>Metakinetoplastina</taxon>
        <taxon>Trypanosomatida</taxon>
        <taxon>Trypanosomatidae</taxon>
        <taxon>Trypanosoma</taxon>
        <taxon>Schizotrypanum</taxon>
    </lineage>
</organism>
<accession>V5D9Z9</accession>
<dbReference type="VEuPathDB" id="TriTrypDB:TCDM_07726"/>
<proteinExistence type="predicted"/>
<feature type="region of interest" description="Disordered" evidence="1">
    <location>
        <begin position="1"/>
        <end position="30"/>
    </location>
</feature>
<protein>
    <submittedName>
        <fullName evidence="2">Uncharacterized protein</fullName>
    </submittedName>
</protein>
<evidence type="ECO:0000256" key="1">
    <source>
        <dbReference type="SAM" id="MobiDB-lite"/>
    </source>
</evidence>
<dbReference type="Proteomes" id="UP000017861">
    <property type="component" value="Unassembled WGS sequence"/>
</dbReference>
<dbReference type="AlphaFoldDB" id="V5D9Z9"/>
<evidence type="ECO:0000313" key="3">
    <source>
        <dbReference type="Proteomes" id="UP000017861"/>
    </source>
</evidence>
<sequence>METTEEPSAETHRGGGGVPPSRVTLRADTEEEAAAVETEYIYTETTAHRPPMVGGHAHKKRQAAPPRGLNRRAGLFLSSTFFLVFRDQKC</sequence>